<gene>
    <name evidence="1" type="ORF">SO3561_10516</name>
</gene>
<organism evidence="1 2">
    <name type="scientific">Streptomyces olivochromogenes</name>
    <dbReference type="NCBI Taxonomy" id="1963"/>
    <lineage>
        <taxon>Bacteria</taxon>
        <taxon>Bacillati</taxon>
        <taxon>Actinomycetota</taxon>
        <taxon>Actinomycetes</taxon>
        <taxon>Kitasatosporales</taxon>
        <taxon>Streptomycetaceae</taxon>
        <taxon>Streptomyces</taxon>
    </lineage>
</organism>
<proteinExistence type="predicted"/>
<dbReference type="EMBL" id="BDQI01000073">
    <property type="protein sequence ID" value="GAX58941.1"/>
    <property type="molecule type" value="Genomic_DNA"/>
</dbReference>
<reference evidence="2" key="1">
    <citation type="submission" date="2017-05" db="EMBL/GenBank/DDBJ databases">
        <title>Streptomyces olivochromogenes NBRC 3561 whole genome shotgun sequence.</title>
        <authorList>
            <person name="Dohra H."/>
            <person name="Kodani S."/>
        </authorList>
    </citation>
    <scope>NUCLEOTIDE SEQUENCE [LARGE SCALE GENOMIC DNA]</scope>
    <source>
        <strain evidence="2">NBRC 3561</strain>
    </source>
</reference>
<name>A0A286PHB2_STROL</name>
<comment type="caution">
    <text evidence="1">The sequence shown here is derived from an EMBL/GenBank/DDBJ whole genome shotgun (WGS) entry which is preliminary data.</text>
</comment>
<evidence type="ECO:0000313" key="2">
    <source>
        <dbReference type="Proteomes" id="UP000217446"/>
    </source>
</evidence>
<accession>A0A286PHB2</accession>
<dbReference type="AlphaFoldDB" id="A0A286PHB2"/>
<keyword evidence="2" id="KW-1185">Reference proteome</keyword>
<sequence length="72" mass="8095">MRIPVRRWVVKNAEPWLLQVPEEAQVWSMGTSGQCEALADVILDDAQSKLESARQRSEVSKNTWAAAWAVLS</sequence>
<protein>
    <submittedName>
        <fullName evidence="1">Uncharacterized protein</fullName>
    </submittedName>
</protein>
<evidence type="ECO:0000313" key="1">
    <source>
        <dbReference type="EMBL" id="GAX58941.1"/>
    </source>
</evidence>
<dbReference type="Proteomes" id="UP000217446">
    <property type="component" value="Unassembled WGS sequence"/>
</dbReference>